<evidence type="ECO:0000313" key="3">
    <source>
        <dbReference type="Proteomes" id="UP000241394"/>
    </source>
</evidence>
<keyword evidence="3" id="KW-1185">Reference proteome</keyword>
<proteinExistence type="predicted"/>
<comment type="caution">
    <text evidence="2">The sequence shown here is derived from an EMBL/GenBank/DDBJ whole genome shotgun (WGS) entry which is preliminary data.</text>
</comment>
<dbReference type="Pfam" id="PF02493">
    <property type="entry name" value="MORN"/>
    <property type="match status" value="2"/>
</dbReference>
<dbReference type="SUPFAM" id="SSF82185">
    <property type="entry name" value="Histone H3 K4-specific methyltransferase SET7/9 N-terminal domain"/>
    <property type="match status" value="1"/>
</dbReference>
<accession>A0A2R6Q7D3</accession>
<gene>
    <name evidence="2" type="ORF">CEY00_Acc21537</name>
</gene>
<dbReference type="Gramene" id="PSS03154">
    <property type="protein sequence ID" value="PSS03154"/>
    <property type="gene ID" value="CEY00_Acc21537"/>
</dbReference>
<dbReference type="AlphaFoldDB" id="A0A2R6Q7D3"/>
<organism evidence="2 3">
    <name type="scientific">Actinidia chinensis var. chinensis</name>
    <name type="common">Chinese soft-hair kiwi</name>
    <dbReference type="NCBI Taxonomy" id="1590841"/>
    <lineage>
        <taxon>Eukaryota</taxon>
        <taxon>Viridiplantae</taxon>
        <taxon>Streptophyta</taxon>
        <taxon>Embryophyta</taxon>
        <taxon>Tracheophyta</taxon>
        <taxon>Spermatophyta</taxon>
        <taxon>Magnoliopsida</taxon>
        <taxon>eudicotyledons</taxon>
        <taxon>Gunneridae</taxon>
        <taxon>Pentapetalae</taxon>
        <taxon>asterids</taxon>
        <taxon>Ericales</taxon>
        <taxon>Actinidiaceae</taxon>
        <taxon>Actinidia</taxon>
    </lineage>
</organism>
<dbReference type="Proteomes" id="UP000241394">
    <property type="component" value="Chromosome LG19"/>
</dbReference>
<dbReference type="PANTHER" id="PTHR43215:SF13">
    <property type="entry name" value="PROTEIN TIC 100"/>
    <property type="match status" value="1"/>
</dbReference>
<dbReference type="Gene3D" id="2.20.110.10">
    <property type="entry name" value="Histone H3 K4-specific methyltransferase SET7/9 N-terminal domain"/>
    <property type="match status" value="1"/>
</dbReference>
<name>A0A2R6Q7D3_ACTCC</name>
<dbReference type="InParanoid" id="A0A2R6Q7D3"/>
<protein>
    <submittedName>
        <fullName evidence="2">Protein TIC like</fullName>
    </submittedName>
</protein>
<reference evidence="2 3" key="1">
    <citation type="submission" date="2017-07" db="EMBL/GenBank/DDBJ databases">
        <title>An improved, manually edited Actinidia chinensis var. chinensis (kiwifruit) genome highlights the challenges associated with draft genomes and gene prediction in plants.</title>
        <authorList>
            <person name="Pilkington S."/>
            <person name="Crowhurst R."/>
            <person name="Hilario E."/>
            <person name="Nardozza S."/>
            <person name="Fraser L."/>
            <person name="Peng Y."/>
            <person name="Gunaseelan K."/>
            <person name="Simpson R."/>
            <person name="Tahir J."/>
            <person name="Deroles S."/>
            <person name="Templeton K."/>
            <person name="Luo Z."/>
            <person name="Davy M."/>
            <person name="Cheng C."/>
            <person name="Mcneilage M."/>
            <person name="Scaglione D."/>
            <person name="Liu Y."/>
            <person name="Zhang Q."/>
            <person name="Datson P."/>
            <person name="De Silva N."/>
            <person name="Gardiner S."/>
            <person name="Bassett H."/>
            <person name="Chagne D."/>
            <person name="Mccallum J."/>
            <person name="Dzierzon H."/>
            <person name="Deng C."/>
            <person name="Wang Y.-Y."/>
            <person name="Barron N."/>
            <person name="Manako K."/>
            <person name="Bowen J."/>
            <person name="Foster T."/>
            <person name="Erridge Z."/>
            <person name="Tiffin H."/>
            <person name="Waite C."/>
            <person name="Davies K."/>
            <person name="Grierson E."/>
            <person name="Laing W."/>
            <person name="Kirk R."/>
            <person name="Chen X."/>
            <person name="Wood M."/>
            <person name="Montefiori M."/>
            <person name="Brummell D."/>
            <person name="Schwinn K."/>
            <person name="Catanach A."/>
            <person name="Fullerton C."/>
            <person name="Li D."/>
            <person name="Meiyalaghan S."/>
            <person name="Nieuwenhuizen N."/>
            <person name="Read N."/>
            <person name="Prakash R."/>
            <person name="Hunter D."/>
            <person name="Zhang H."/>
            <person name="Mckenzie M."/>
            <person name="Knabel M."/>
            <person name="Harris A."/>
            <person name="Allan A."/>
            <person name="Chen A."/>
            <person name="Janssen B."/>
            <person name="Plunkett B."/>
            <person name="Dwamena C."/>
            <person name="Voogd C."/>
            <person name="Leif D."/>
            <person name="Lafferty D."/>
            <person name="Souleyre E."/>
            <person name="Varkonyi-Gasic E."/>
            <person name="Gambi F."/>
            <person name="Hanley J."/>
            <person name="Yao J.-L."/>
            <person name="Cheung J."/>
            <person name="David K."/>
            <person name="Warren B."/>
            <person name="Marsh K."/>
            <person name="Snowden K."/>
            <person name="Lin-Wang K."/>
            <person name="Brian L."/>
            <person name="Martinez-Sanchez M."/>
            <person name="Wang M."/>
            <person name="Ileperuma N."/>
            <person name="Macnee N."/>
            <person name="Campin R."/>
            <person name="Mcatee P."/>
            <person name="Drummond R."/>
            <person name="Espley R."/>
            <person name="Ireland H."/>
            <person name="Wu R."/>
            <person name="Atkinson R."/>
            <person name="Karunairetnam S."/>
            <person name="Bulley S."/>
            <person name="Chunkath S."/>
            <person name="Hanley Z."/>
            <person name="Storey R."/>
            <person name="Thrimawithana A."/>
            <person name="Thomson S."/>
            <person name="David C."/>
            <person name="Testolin R."/>
        </authorList>
    </citation>
    <scope>NUCLEOTIDE SEQUENCE [LARGE SCALE GENOMIC DNA]</scope>
    <source>
        <strain evidence="3">cv. Red5</strain>
        <tissue evidence="2">Young leaf</tissue>
    </source>
</reference>
<evidence type="ECO:0000313" key="2">
    <source>
        <dbReference type="EMBL" id="PSS03154.1"/>
    </source>
</evidence>
<evidence type="ECO:0000256" key="1">
    <source>
        <dbReference type="ARBA" id="ARBA00022737"/>
    </source>
</evidence>
<dbReference type="EMBL" id="NKQK01000019">
    <property type="protein sequence ID" value="PSS03154.1"/>
    <property type="molecule type" value="Genomic_DNA"/>
</dbReference>
<sequence length="135" mass="15818">MIEEFLNWVSYIFPDDSTYDGTVWDDVAHGKGVYVAEQGLVGYEGEWLPNNMEGYGVVEVDIPGIEPVPGLEEYMRAEGKIRRRDFMSPEDRKWLEMDVEDILSDEEIREILWYENKESIRQFRRKPSVKNTCAC</sequence>
<dbReference type="InterPro" id="IPR003409">
    <property type="entry name" value="MORN"/>
</dbReference>
<dbReference type="GO" id="GO:0016020">
    <property type="term" value="C:membrane"/>
    <property type="evidence" value="ECO:0007669"/>
    <property type="project" value="UniProtKB-ARBA"/>
</dbReference>
<keyword evidence="1" id="KW-0677">Repeat</keyword>
<dbReference type="PANTHER" id="PTHR43215">
    <property type="entry name" value="RADIAL SPOKE HEAD 1 HOMOLOG"/>
    <property type="match status" value="1"/>
</dbReference>
<dbReference type="STRING" id="1590841.A0A2R6Q7D3"/>
<reference evidence="3" key="2">
    <citation type="journal article" date="2018" name="BMC Genomics">
        <title>A manually annotated Actinidia chinensis var. chinensis (kiwifruit) genome highlights the challenges associated with draft genomes and gene prediction in plants.</title>
        <authorList>
            <person name="Pilkington S.M."/>
            <person name="Crowhurst R."/>
            <person name="Hilario E."/>
            <person name="Nardozza S."/>
            <person name="Fraser L."/>
            <person name="Peng Y."/>
            <person name="Gunaseelan K."/>
            <person name="Simpson R."/>
            <person name="Tahir J."/>
            <person name="Deroles S.C."/>
            <person name="Templeton K."/>
            <person name="Luo Z."/>
            <person name="Davy M."/>
            <person name="Cheng C."/>
            <person name="McNeilage M."/>
            <person name="Scaglione D."/>
            <person name="Liu Y."/>
            <person name="Zhang Q."/>
            <person name="Datson P."/>
            <person name="De Silva N."/>
            <person name="Gardiner S.E."/>
            <person name="Bassett H."/>
            <person name="Chagne D."/>
            <person name="McCallum J."/>
            <person name="Dzierzon H."/>
            <person name="Deng C."/>
            <person name="Wang Y.Y."/>
            <person name="Barron L."/>
            <person name="Manako K."/>
            <person name="Bowen J."/>
            <person name="Foster T.M."/>
            <person name="Erridge Z.A."/>
            <person name="Tiffin H."/>
            <person name="Waite C.N."/>
            <person name="Davies K.M."/>
            <person name="Grierson E.P."/>
            <person name="Laing W.A."/>
            <person name="Kirk R."/>
            <person name="Chen X."/>
            <person name="Wood M."/>
            <person name="Montefiori M."/>
            <person name="Brummell D.A."/>
            <person name="Schwinn K.E."/>
            <person name="Catanach A."/>
            <person name="Fullerton C."/>
            <person name="Li D."/>
            <person name="Meiyalaghan S."/>
            <person name="Nieuwenhuizen N."/>
            <person name="Read N."/>
            <person name="Prakash R."/>
            <person name="Hunter D."/>
            <person name="Zhang H."/>
            <person name="McKenzie M."/>
            <person name="Knabel M."/>
            <person name="Harris A."/>
            <person name="Allan A.C."/>
            <person name="Gleave A."/>
            <person name="Chen A."/>
            <person name="Janssen B.J."/>
            <person name="Plunkett B."/>
            <person name="Ampomah-Dwamena C."/>
            <person name="Voogd C."/>
            <person name="Leif D."/>
            <person name="Lafferty D."/>
            <person name="Souleyre E.J.F."/>
            <person name="Varkonyi-Gasic E."/>
            <person name="Gambi F."/>
            <person name="Hanley J."/>
            <person name="Yao J.L."/>
            <person name="Cheung J."/>
            <person name="David K.M."/>
            <person name="Warren B."/>
            <person name="Marsh K."/>
            <person name="Snowden K.C."/>
            <person name="Lin-Wang K."/>
            <person name="Brian L."/>
            <person name="Martinez-Sanchez M."/>
            <person name="Wang M."/>
            <person name="Ileperuma N."/>
            <person name="Macnee N."/>
            <person name="Campin R."/>
            <person name="McAtee P."/>
            <person name="Drummond R.S.M."/>
            <person name="Espley R.V."/>
            <person name="Ireland H.S."/>
            <person name="Wu R."/>
            <person name="Atkinson R.G."/>
            <person name="Karunairetnam S."/>
            <person name="Bulley S."/>
            <person name="Chunkath S."/>
            <person name="Hanley Z."/>
            <person name="Storey R."/>
            <person name="Thrimawithana A.H."/>
            <person name="Thomson S."/>
            <person name="David C."/>
            <person name="Testolin R."/>
            <person name="Huang H."/>
            <person name="Hellens R.P."/>
            <person name="Schaffer R.J."/>
        </authorList>
    </citation>
    <scope>NUCLEOTIDE SEQUENCE [LARGE SCALE GENOMIC DNA]</scope>
    <source>
        <strain evidence="3">cv. Red5</strain>
    </source>
</reference>
<dbReference type="OrthoDB" id="423343at2759"/>